<evidence type="ECO:0000259" key="4">
    <source>
        <dbReference type="Pfam" id="PF01171"/>
    </source>
</evidence>
<evidence type="ECO:0000259" key="5">
    <source>
        <dbReference type="Pfam" id="PF22082"/>
    </source>
</evidence>
<dbReference type="InterPro" id="IPR035107">
    <property type="entry name" value="tRNA_thiolation_TtcA_Ctu1"/>
</dbReference>
<organism evidence="7 8">
    <name type="scientific">Methanothrix harundinacea</name>
    <dbReference type="NCBI Taxonomy" id="301375"/>
    <lineage>
        <taxon>Archaea</taxon>
        <taxon>Methanobacteriati</taxon>
        <taxon>Methanobacteriota</taxon>
        <taxon>Stenosarchaea group</taxon>
        <taxon>Methanomicrobia</taxon>
        <taxon>Methanotrichales</taxon>
        <taxon>Methanotrichaceae</taxon>
        <taxon>Methanothrix</taxon>
    </lineage>
</organism>
<feature type="binding site" evidence="3">
    <location>
        <position position="85"/>
    </location>
    <ligand>
        <name>ATP</name>
        <dbReference type="ChEBI" id="CHEBI:30616"/>
    </ligand>
</feature>
<reference evidence="8 9" key="2">
    <citation type="journal article" date="2015" name="MBio">
        <title>Genome-Resolved Metagenomic Analysis Reveals Roles for Candidate Phyla and Other Microbial Community Members in Biogeochemical Transformations in Oil Reservoirs.</title>
        <authorList>
            <person name="Hu P."/>
            <person name="Tom L."/>
            <person name="Singh A."/>
            <person name="Thomas B.C."/>
            <person name="Baker B.J."/>
            <person name="Piceno Y.M."/>
            <person name="Andersen G.L."/>
            <person name="Banfield J.F."/>
        </authorList>
    </citation>
    <scope>NUCLEOTIDE SEQUENCE [LARGE SCALE GENOMIC DNA]</scope>
    <source>
        <strain evidence="6">57_489</strain>
    </source>
</reference>
<dbReference type="PATRIC" id="fig|301375.6.peg.2064"/>
<keyword evidence="3" id="KW-0067">ATP-binding</keyword>
<dbReference type="PANTHER" id="PTHR11807">
    <property type="entry name" value="ATPASES OF THE PP SUPERFAMILY-RELATED"/>
    <property type="match status" value="1"/>
</dbReference>
<name>A0A117MBC4_9EURY</name>
<dbReference type="PIRSF" id="PIRSF004976">
    <property type="entry name" value="ATPase_YdaO"/>
    <property type="match status" value="1"/>
</dbReference>
<evidence type="ECO:0000313" key="8">
    <source>
        <dbReference type="Proteomes" id="UP000053961"/>
    </source>
</evidence>
<dbReference type="GO" id="GO:0016740">
    <property type="term" value="F:transferase activity"/>
    <property type="evidence" value="ECO:0007669"/>
    <property type="project" value="UniProtKB-KW"/>
</dbReference>
<comment type="caution">
    <text evidence="7">The sequence shown here is derived from an EMBL/GenBank/DDBJ whole genome shotgun (WGS) entry which is preliminary data.</text>
</comment>
<proteinExistence type="predicted"/>
<evidence type="ECO:0000256" key="2">
    <source>
        <dbReference type="PIRSR" id="PIRSR004976-50"/>
    </source>
</evidence>
<dbReference type="AlphaFoldDB" id="A0A117MBC4"/>
<feature type="binding site" evidence="2">
    <location>
        <position position="26"/>
    </location>
    <ligand>
        <name>Zn(2+)</name>
        <dbReference type="ChEBI" id="CHEBI:29105"/>
        <label>1</label>
    </ligand>
</feature>
<feature type="binding site" evidence="2">
    <location>
        <position position="23"/>
    </location>
    <ligand>
        <name>Zn(2+)</name>
        <dbReference type="ChEBI" id="CHEBI:29105"/>
        <label>1</label>
    </ligand>
</feature>
<feature type="binding site" evidence="2">
    <location>
        <position position="7"/>
    </location>
    <ligand>
        <name>Zn(2+)</name>
        <dbReference type="ChEBI" id="CHEBI:29105"/>
        <label>1</label>
    </ligand>
</feature>
<dbReference type="InterPro" id="IPR000541">
    <property type="entry name" value="Ncs6/Tuc1/Ctu1"/>
</dbReference>
<keyword evidence="2" id="KW-0862">Zinc</keyword>
<gene>
    <name evidence="6" type="ORF">XD72_1933</name>
    <name evidence="7" type="ORF">XE07_2081</name>
</gene>
<feature type="binding site" evidence="2">
    <location>
        <position position="281"/>
    </location>
    <ligand>
        <name>Zn(2+)</name>
        <dbReference type="ChEBI" id="CHEBI:29105"/>
        <label>2</label>
    </ligand>
</feature>
<evidence type="ECO:0000313" key="7">
    <source>
        <dbReference type="EMBL" id="KUK94672.1"/>
    </source>
</evidence>
<dbReference type="PANTHER" id="PTHR11807:SF12">
    <property type="entry name" value="CYTOPLASMIC TRNA 2-THIOLATION PROTEIN 1"/>
    <property type="match status" value="1"/>
</dbReference>
<protein>
    <submittedName>
        <fullName evidence="7">PP-loop domain protein</fullName>
    </submittedName>
</protein>
<evidence type="ECO:0000313" key="6">
    <source>
        <dbReference type="EMBL" id="KUK43698.1"/>
    </source>
</evidence>
<dbReference type="GO" id="GO:0000049">
    <property type="term" value="F:tRNA binding"/>
    <property type="evidence" value="ECO:0007669"/>
    <property type="project" value="InterPro"/>
</dbReference>
<feature type="binding site" evidence="3">
    <location>
        <begin position="54"/>
        <end position="56"/>
    </location>
    <ligand>
        <name>ATP</name>
        <dbReference type="ChEBI" id="CHEBI:30616"/>
    </ligand>
</feature>
<feature type="binding site" evidence="2">
    <location>
        <position position="4"/>
    </location>
    <ligand>
        <name>Zn(2+)</name>
        <dbReference type="ChEBI" id="CHEBI:29105"/>
        <label>1</label>
    </ligand>
</feature>
<dbReference type="GO" id="GO:0002143">
    <property type="term" value="P:tRNA wobble position uridine thiolation"/>
    <property type="evidence" value="ECO:0007669"/>
    <property type="project" value="TreeGrafter"/>
</dbReference>
<dbReference type="InterPro" id="IPR011063">
    <property type="entry name" value="TilS/TtcA_N"/>
</dbReference>
<feature type="binding site" evidence="2">
    <location>
        <position position="293"/>
    </location>
    <ligand>
        <name>Zn(2+)</name>
        <dbReference type="ChEBI" id="CHEBI:29105"/>
        <label>2</label>
    </ligand>
</feature>
<dbReference type="Proteomes" id="UP000053961">
    <property type="component" value="Unassembled WGS sequence"/>
</dbReference>
<feature type="domain" description="2-thiouridine synthetase TtuA-like N-terminal LIM" evidence="5">
    <location>
        <begin position="4"/>
        <end position="27"/>
    </location>
</feature>
<feature type="binding site" evidence="2">
    <location>
        <position position="290"/>
    </location>
    <ligand>
        <name>Zn(2+)</name>
        <dbReference type="ChEBI" id="CHEBI:29105"/>
        <label>2</label>
    </ligand>
</feature>
<dbReference type="InterPro" id="IPR054306">
    <property type="entry name" value="TtuA-like_LIM_N"/>
</dbReference>
<dbReference type="GO" id="GO:0002144">
    <property type="term" value="C:cytosolic tRNA wobble base thiouridylase complex"/>
    <property type="evidence" value="ECO:0007669"/>
    <property type="project" value="TreeGrafter"/>
</dbReference>
<dbReference type="Gene3D" id="3.40.50.620">
    <property type="entry name" value="HUPs"/>
    <property type="match status" value="1"/>
</dbReference>
<dbReference type="InterPro" id="IPR014729">
    <property type="entry name" value="Rossmann-like_a/b/a_fold"/>
</dbReference>
<dbReference type="SUPFAM" id="SSF52402">
    <property type="entry name" value="Adenine nucleotide alpha hydrolases-like"/>
    <property type="match status" value="1"/>
</dbReference>
<feature type="domain" description="tRNA(Ile)-lysidine/2-thiocytidine synthase N-terminal" evidence="4">
    <location>
        <begin position="51"/>
        <end position="222"/>
    </location>
</feature>
<dbReference type="EMBL" id="LGFT01000054">
    <property type="protein sequence ID" value="KUK43698.1"/>
    <property type="molecule type" value="Genomic_DNA"/>
</dbReference>
<evidence type="ECO:0000256" key="3">
    <source>
        <dbReference type="PIRSR" id="PIRSR004976-51"/>
    </source>
</evidence>
<evidence type="ECO:0000313" key="9">
    <source>
        <dbReference type="Proteomes" id="UP000057043"/>
    </source>
</evidence>
<dbReference type="NCBIfam" id="TIGR00269">
    <property type="entry name" value="TIGR00269 family protein"/>
    <property type="match status" value="1"/>
</dbReference>
<dbReference type="Pfam" id="PF22082">
    <property type="entry name" value="TtuA_LIM_N"/>
    <property type="match status" value="1"/>
</dbReference>
<sequence>MISCDRCSGRAVIFQKYSGKHLCAHHFEEDVHRKVKEVLRTYRILGKPCRIAVAVSGGKDSTSLLLILHSLFSYREDVELVAVSIDEGIEGYRSRTLAAASAVAEKLGVEHVVERLDENFGVTTDLMASQGHPQGPCSFCGVLRKGLLNKTARELSADVIATGHNLDDEAQTVMLNYLKGDVDRLYRLRPKRALKGMVPRIKPLRRVPEKEMGIYAIVHKIPIETAACPYISRAMRQEVKDLLNEIEAKHPGTKYSIMRGFEKILELQPPGSYEVIACTRCGEPSSDGICASCRLLDQIRAEQSL</sequence>
<feature type="binding site" evidence="3">
    <location>
        <position position="168"/>
    </location>
    <ligand>
        <name>ATP</name>
        <dbReference type="ChEBI" id="CHEBI:30616"/>
    </ligand>
</feature>
<feature type="binding site" evidence="2">
    <location>
        <position position="278"/>
    </location>
    <ligand>
        <name>Zn(2+)</name>
        <dbReference type="ChEBI" id="CHEBI:29105"/>
        <label>2</label>
    </ligand>
</feature>
<dbReference type="EMBL" id="LGHB01000045">
    <property type="protein sequence ID" value="KUK94672.1"/>
    <property type="molecule type" value="Genomic_DNA"/>
</dbReference>
<keyword evidence="3" id="KW-0547">Nucleotide-binding</keyword>
<feature type="binding site" evidence="3">
    <location>
        <position position="60"/>
    </location>
    <ligand>
        <name>ATP</name>
        <dbReference type="ChEBI" id="CHEBI:30616"/>
    </ligand>
</feature>
<dbReference type="Proteomes" id="UP000057043">
    <property type="component" value="Unassembled WGS sequence"/>
</dbReference>
<evidence type="ECO:0000256" key="1">
    <source>
        <dbReference type="ARBA" id="ARBA00022679"/>
    </source>
</evidence>
<feature type="binding site" evidence="3">
    <location>
        <position position="163"/>
    </location>
    <ligand>
        <name>ATP</name>
        <dbReference type="ChEBI" id="CHEBI:30616"/>
    </ligand>
</feature>
<dbReference type="Pfam" id="PF01171">
    <property type="entry name" value="ATP_bind_3"/>
    <property type="match status" value="1"/>
</dbReference>
<dbReference type="GO" id="GO:0046872">
    <property type="term" value="F:metal ion binding"/>
    <property type="evidence" value="ECO:0007669"/>
    <property type="project" value="UniProtKB-KW"/>
</dbReference>
<accession>A0A117MBC4</accession>
<reference evidence="7" key="1">
    <citation type="journal article" date="2015" name="MBio">
        <title>Genome-resolved metagenomic analysis reveals roles for candidate phyla and other microbial community members in biogeochemical transformations in oil reservoirs.</title>
        <authorList>
            <person name="Hu P."/>
            <person name="Tom L."/>
            <person name="Singh A."/>
            <person name="Thomas B.C."/>
            <person name="Baker B.J."/>
            <person name="Piceno Y.M."/>
            <person name="Andersen G.L."/>
            <person name="Banfield J.F."/>
        </authorList>
    </citation>
    <scope>NUCLEOTIDE SEQUENCE [LARGE SCALE GENOMIC DNA]</scope>
    <source>
        <strain evidence="7">56_747</strain>
    </source>
</reference>
<dbReference type="GO" id="GO:0005524">
    <property type="term" value="F:ATP binding"/>
    <property type="evidence" value="ECO:0007669"/>
    <property type="project" value="UniProtKB-KW"/>
</dbReference>
<keyword evidence="2" id="KW-0479">Metal-binding</keyword>
<keyword evidence="1" id="KW-0808">Transferase</keyword>